<dbReference type="InterPro" id="IPR000305">
    <property type="entry name" value="GIY-YIG_endonuc"/>
</dbReference>
<dbReference type="InterPro" id="IPR047296">
    <property type="entry name" value="GIY-YIG_UvrC_Cho"/>
</dbReference>
<feature type="domain" description="UVR" evidence="1">
    <location>
        <begin position="198"/>
        <end position="233"/>
    </location>
</feature>
<dbReference type="CDD" id="cd10434">
    <property type="entry name" value="GIY-YIG_UvrC_Cho"/>
    <property type="match status" value="1"/>
</dbReference>
<evidence type="ECO:0000259" key="3">
    <source>
        <dbReference type="PROSITE" id="PS50165"/>
    </source>
</evidence>
<dbReference type="Pfam" id="PF01541">
    <property type="entry name" value="GIY-YIG"/>
    <property type="match status" value="1"/>
</dbReference>
<organism evidence="4 5">
    <name type="scientific">Candidatus Nanosyncoccus nanoralicus</name>
    <dbReference type="NCBI Taxonomy" id="2171996"/>
    <lineage>
        <taxon>Bacteria</taxon>
        <taxon>Candidatus Saccharimonadota</taxon>
        <taxon>Candidatus Nanosyncoccalia</taxon>
        <taxon>Candidatus Nanosyncoccales</taxon>
        <taxon>Candidatus Nanosyncoccaceae</taxon>
        <taxon>Candidatus Nanosyncoccus</taxon>
    </lineage>
</organism>
<dbReference type="InterPro" id="IPR036876">
    <property type="entry name" value="UVR_dom_sf"/>
</dbReference>
<dbReference type="Gene3D" id="4.10.860.10">
    <property type="entry name" value="UVR domain"/>
    <property type="match status" value="1"/>
</dbReference>
<name>A0ABY0FL79_9BACT</name>
<evidence type="ECO:0000313" key="5">
    <source>
        <dbReference type="Proteomes" id="UP001191004"/>
    </source>
</evidence>
<dbReference type="Pfam" id="PF08459">
    <property type="entry name" value="UvrC_RNaseH_dom"/>
    <property type="match status" value="1"/>
</dbReference>
<dbReference type="PROSITE" id="PS50151">
    <property type="entry name" value="UVR"/>
    <property type="match status" value="1"/>
</dbReference>
<evidence type="ECO:0000259" key="1">
    <source>
        <dbReference type="PROSITE" id="PS50151"/>
    </source>
</evidence>
<comment type="caution">
    <text evidence="4">The sequence shown here is derived from an EMBL/GenBank/DDBJ whole genome shotgun (WGS) entry which is preliminary data.</text>
</comment>
<dbReference type="SUPFAM" id="SSF46600">
    <property type="entry name" value="C-terminal UvrC-binding domain of UvrB"/>
    <property type="match status" value="1"/>
</dbReference>
<protein>
    <submittedName>
        <fullName evidence="4">UvrABC system protein C</fullName>
    </submittedName>
</protein>
<reference evidence="4 5" key="2">
    <citation type="journal article" date="2020" name="Cell Rep.">
        <title>Acquisition and Adaptation of Ultra-small Parasitic Reduced Genome Bacteria to Mammalian Hosts.</title>
        <authorList>
            <person name="McLean J.S."/>
            <person name="Bor B."/>
            <person name="Kerns K.A."/>
            <person name="Liu Q."/>
            <person name="To T.T."/>
            <person name="Solden L."/>
            <person name="Hendrickson E.L."/>
            <person name="Wrighton K."/>
            <person name="Shi W."/>
            <person name="He X."/>
        </authorList>
    </citation>
    <scope>NUCLEOTIDE SEQUENCE [LARGE SCALE GENOMIC DNA]</scope>
    <source>
        <strain evidence="4 5">TM7_KMM_G3_1_HOT_351</strain>
    </source>
</reference>
<feature type="domain" description="UvrC family homology region profile" evidence="3">
    <location>
        <begin position="249"/>
        <end position="350"/>
    </location>
</feature>
<dbReference type="InterPro" id="IPR035901">
    <property type="entry name" value="GIY-YIG_endonuc_sf"/>
</dbReference>
<sequence length="428" mass="49116">MISENLKAKLKTLPSAPGVYFHKNQKGEVIYVGKAAVLKNRVRQYFQNTEKDPKTEALVAEIFDTDWIVVETEMDALFLESEMIKRYMPQWNILLRDDKTVSYVRIDMNNPVPYVSTTRNPLDDGATYIGPFYAKNTIIKALRILRKIFPFYEKPYDGKKTLNSDLGLTPGIEIGKTTPKDYKKSLRFLIRYLNGDREKLIVDLEKQMKAAASLGNFEEAARLRDEYFGLKGLKRKIVFSDKEFLDLSSDQALLELKQLLNLKDPPRRIEGYDISHISGSNTVASMVVFQNGASDRTAYRKFKIKSSKNDDTASMYEVIFRRLKHSEWSFPDLIILDGAVPQLSAVIHLLEQAHIPVIGRNKSGDHTRNADVNVIIPVRQSDGSYIYQSQLYSNDSHLAKLIARIDEESHRFAITYHRQLRSKQLLGR</sequence>
<dbReference type="SUPFAM" id="SSF82771">
    <property type="entry name" value="GIY-YIG endonuclease"/>
    <property type="match status" value="1"/>
</dbReference>
<dbReference type="SMART" id="SM00465">
    <property type="entry name" value="GIYc"/>
    <property type="match status" value="1"/>
</dbReference>
<dbReference type="InterPro" id="IPR001943">
    <property type="entry name" value="UVR_dom"/>
</dbReference>
<dbReference type="InterPro" id="IPR001162">
    <property type="entry name" value="UvrC_RNase_H_dom"/>
</dbReference>
<dbReference type="Proteomes" id="UP001191004">
    <property type="component" value="Unassembled WGS sequence"/>
</dbReference>
<proteinExistence type="predicted"/>
<dbReference type="PROSITE" id="PS50165">
    <property type="entry name" value="UVRC"/>
    <property type="match status" value="1"/>
</dbReference>
<dbReference type="InterPro" id="IPR050066">
    <property type="entry name" value="UvrABC_protein_C"/>
</dbReference>
<dbReference type="Gene3D" id="3.40.1440.10">
    <property type="entry name" value="GIY-YIG endonuclease"/>
    <property type="match status" value="1"/>
</dbReference>
<accession>A0ABY0FL79</accession>
<dbReference type="InterPro" id="IPR038476">
    <property type="entry name" value="UvrC_RNase_H_dom_sf"/>
</dbReference>
<evidence type="ECO:0000313" key="4">
    <source>
        <dbReference type="EMBL" id="RYC73517.1"/>
    </source>
</evidence>
<dbReference type="PANTHER" id="PTHR30562">
    <property type="entry name" value="UVRC/OXIDOREDUCTASE"/>
    <property type="match status" value="1"/>
</dbReference>
<dbReference type="RefSeq" id="WP_129604780.1">
    <property type="nucleotide sequence ID" value="NZ_PRLL01000010.1"/>
</dbReference>
<dbReference type="Gene3D" id="3.30.420.340">
    <property type="entry name" value="UvrC, RNAse H endonuclease domain"/>
    <property type="match status" value="1"/>
</dbReference>
<feature type="domain" description="GIY-YIG" evidence="2">
    <location>
        <begin position="15"/>
        <end position="93"/>
    </location>
</feature>
<dbReference type="PROSITE" id="PS50164">
    <property type="entry name" value="GIY_YIG"/>
    <property type="match status" value="1"/>
</dbReference>
<dbReference type="PANTHER" id="PTHR30562:SF1">
    <property type="entry name" value="UVRABC SYSTEM PROTEIN C"/>
    <property type="match status" value="1"/>
</dbReference>
<dbReference type="EMBL" id="PRLL01000010">
    <property type="protein sequence ID" value="RYC73517.1"/>
    <property type="molecule type" value="Genomic_DNA"/>
</dbReference>
<reference evidence="4 5" key="1">
    <citation type="journal article" date="2018" name="bioRxiv">
        <title>Evidence of independent acquisition and adaption of ultra-small bacteria to human hosts across the highly diverse yet reduced genomes of the phylum Saccharibacteria.</title>
        <authorList>
            <person name="McLean J.S."/>
            <person name="Bor B."/>
            <person name="To T.T."/>
            <person name="Liu Q."/>
            <person name="Kearns K.A."/>
            <person name="Solden L.M."/>
            <person name="Wrighton K.C."/>
            <person name="He X."/>
            <person name="Shi W."/>
        </authorList>
    </citation>
    <scope>NUCLEOTIDE SEQUENCE [LARGE SCALE GENOMIC DNA]</scope>
    <source>
        <strain evidence="4 5">TM7_KMM_G3_1_HOT_351</strain>
    </source>
</reference>
<dbReference type="Pfam" id="PF02151">
    <property type="entry name" value="UVR"/>
    <property type="match status" value="1"/>
</dbReference>
<evidence type="ECO:0000259" key="2">
    <source>
        <dbReference type="PROSITE" id="PS50164"/>
    </source>
</evidence>
<keyword evidence="5" id="KW-1185">Reference proteome</keyword>
<gene>
    <name evidence="4" type="primary">uvrC</name>
    <name evidence="4" type="ORF">G3KMM_00365</name>
</gene>